<protein>
    <recommendedName>
        <fullName evidence="3">SnoaL-like domain-containing protein</fullName>
    </recommendedName>
</protein>
<dbReference type="Proteomes" id="UP000016933">
    <property type="component" value="Unassembled WGS sequence"/>
</dbReference>
<dbReference type="HOGENOM" id="CLU_1696594_0_0_1"/>
<dbReference type="AlphaFoldDB" id="N1PNF2"/>
<accession>N1PNF2</accession>
<evidence type="ECO:0008006" key="3">
    <source>
        <dbReference type="Google" id="ProtNLM"/>
    </source>
</evidence>
<keyword evidence="2" id="KW-1185">Reference proteome</keyword>
<reference evidence="1 2" key="2">
    <citation type="journal article" date="2012" name="PLoS Pathog.">
        <title>Diverse lifestyles and strategies of plant pathogenesis encoded in the genomes of eighteen Dothideomycetes fungi.</title>
        <authorList>
            <person name="Ohm R.A."/>
            <person name="Feau N."/>
            <person name="Henrissat B."/>
            <person name="Schoch C.L."/>
            <person name="Horwitz B.A."/>
            <person name="Barry K.W."/>
            <person name="Condon B.J."/>
            <person name="Copeland A.C."/>
            <person name="Dhillon B."/>
            <person name="Glaser F."/>
            <person name="Hesse C.N."/>
            <person name="Kosti I."/>
            <person name="LaButti K."/>
            <person name="Lindquist E.A."/>
            <person name="Lucas S."/>
            <person name="Salamov A.A."/>
            <person name="Bradshaw R.E."/>
            <person name="Ciuffetti L."/>
            <person name="Hamelin R.C."/>
            <person name="Kema G.H.J."/>
            <person name="Lawrence C."/>
            <person name="Scott J.A."/>
            <person name="Spatafora J.W."/>
            <person name="Turgeon B.G."/>
            <person name="de Wit P.J.G.M."/>
            <person name="Zhong S."/>
            <person name="Goodwin S.B."/>
            <person name="Grigoriev I.V."/>
        </authorList>
    </citation>
    <scope>NUCLEOTIDE SEQUENCE [LARGE SCALE GENOMIC DNA]</scope>
    <source>
        <strain evidence="2">NZE10 / CBS 128990</strain>
    </source>
</reference>
<dbReference type="OrthoDB" id="3940331at2759"/>
<gene>
    <name evidence="1" type="ORF">DOTSEDRAFT_24059</name>
</gene>
<reference evidence="2" key="1">
    <citation type="journal article" date="2012" name="PLoS Genet.">
        <title>The genomes of the fungal plant pathogens Cladosporium fulvum and Dothistroma septosporum reveal adaptation to different hosts and lifestyles but also signatures of common ancestry.</title>
        <authorList>
            <person name="de Wit P.J.G.M."/>
            <person name="van der Burgt A."/>
            <person name="Oekmen B."/>
            <person name="Stergiopoulos I."/>
            <person name="Abd-Elsalam K.A."/>
            <person name="Aerts A.L."/>
            <person name="Bahkali A.H."/>
            <person name="Beenen H.G."/>
            <person name="Chettri P."/>
            <person name="Cox M.P."/>
            <person name="Datema E."/>
            <person name="de Vries R.P."/>
            <person name="Dhillon B."/>
            <person name="Ganley A.R."/>
            <person name="Griffiths S.A."/>
            <person name="Guo Y."/>
            <person name="Hamelin R.C."/>
            <person name="Henrissat B."/>
            <person name="Kabir M.S."/>
            <person name="Jashni M.K."/>
            <person name="Kema G."/>
            <person name="Klaubauf S."/>
            <person name="Lapidus A."/>
            <person name="Levasseur A."/>
            <person name="Lindquist E."/>
            <person name="Mehrabi R."/>
            <person name="Ohm R.A."/>
            <person name="Owen T.J."/>
            <person name="Salamov A."/>
            <person name="Schwelm A."/>
            <person name="Schijlen E."/>
            <person name="Sun H."/>
            <person name="van den Burg H.A."/>
            <person name="van Ham R.C.H.J."/>
            <person name="Zhang S."/>
            <person name="Goodwin S.B."/>
            <person name="Grigoriev I.V."/>
            <person name="Collemare J."/>
            <person name="Bradshaw R.E."/>
        </authorList>
    </citation>
    <scope>NUCLEOTIDE SEQUENCE [LARGE SCALE GENOMIC DNA]</scope>
    <source>
        <strain evidence="2">NZE10 / CBS 128990</strain>
    </source>
</reference>
<evidence type="ECO:0000313" key="1">
    <source>
        <dbReference type="EMBL" id="EME43949.1"/>
    </source>
</evidence>
<evidence type="ECO:0000313" key="2">
    <source>
        <dbReference type="Proteomes" id="UP000016933"/>
    </source>
</evidence>
<organism evidence="1 2">
    <name type="scientific">Dothistroma septosporum (strain NZE10 / CBS 128990)</name>
    <name type="common">Red band needle blight fungus</name>
    <name type="synonym">Mycosphaerella pini</name>
    <dbReference type="NCBI Taxonomy" id="675120"/>
    <lineage>
        <taxon>Eukaryota</taxon>
        <taxon>Fungi</taxon>
        <taxon>Dikarya</taxon>
        <taxon>Ascomycota</taxon>
        <taxon>Pezizomycotina</taxon>
        <taxon>Dothideomycetes</taxon>
        <taxon>Dothideomycetidae</taxon>
        <taxon>Mycosphaerellales</taxon>
        <taxon>Mycosphaerellaceae</taxon>
        <taxon>Dothistroma</taxon>
    </lineage>
</organism>
<dbReference type="InterPro" id="IPR032710">
    <property type="entry name" value="NTF2-like_dom_sf"/>
</dbReference>
<dbReference type="EMBL" id="KB446539">
    <property type="protein sequence ID" value="EME43949.1"/>
    <property type="molecule type" value="Genomic_DNA"/>
</dbReference>
<sequence>MSTPSSLDLLNPRPWASRRRVPAGAIADTIDKWSQELIIAASNRDWTNPSLRRITPDFRAEFEHSNGIPINSWAEYRGIHEGIAADFPDYRFQTLDGVAEVDEKRGTGAVWLLLRVEGHPKDQVRESIIVFNWRCTDETWVCYKQKVVRGMLWDA</sequence>
<dbReference type="OMA" id="INSWAEY"/>
<name>N1PNF2_DOTSN</name>
<dbReference type="SUPFAM" id="SSF54427">
    <property type="entry name" value="NTF2-like"/>
    <property type="match status" value="1"/>
</dbReference>
<proteinExistence type="predicted"/>